<keyword evidence="5" id="KW-0949">S-adenosyl-L-methionine</keyword>
<dbReference type="InterPro" id="IPR029063">
    <property type="entry name" value="SAM-dependent_MTases_sf"/>
</dbReference>
<keyword evidence="7" id="KW-1185">Reference proteome</keyword>
<dbReference type="InterPro" id="IPR012901">
    <property type="entry name" value="CARME"/>
</dbReference>
<organism evidence="6 7">
    <name type="scientific">Thalassiosira oceanica</name>
    <name type="common">Marine diatom</name>
    <dbReference type="NCBI Taxonomy" id="159749"/>
    <lineage>
        <taxon>Eukaryota</taxon>
        <taxon>Sar</taxon>
        <taxon>Stramenopiles</taxon>
        <taxon>Ochrophyta</taxon>
        <taxon>Bacillariophyta</taxon>
        <taxon>Coscinodiscophyceae</taxon>
        <taxon>Thalassiosirophycidae</taxon>
        <taxon>Thalassiosirales</taxon>
        <taxon>Thalassiosiraceae</taxon>
        <taxon>Thalassiosira</taxon>
    </lineage>
</organism>
<dbReference type="EC" id="2.1.1.22" evidence="2"/>
<evidence type="ECO:0000256" key="4">
    <source>
        <dbReference type="ARBA" id="ARBA00022679"/>
    </source>
</evidence>
<dbReference type="Pfam" id="PF07942">
    <property type="entry name" value="CARME"/>
    <property type="match status" value="1"/>
</dbReference>
<evidence type="ECO:0000313" key="7">
    <source>
        <dbReference type="Proteomes" id="UP000266841"/>
    </source>
</evidence>
<dbReference type="PANTHER" id="PTHR12303:SF6">
    <property type="entry name" value="CARNOSINE N-METHYLTRANSFERASE"/>
    <property type="match status" value="1"/>
</dbReference>
<dbReference type="GO" id="GO:0030735">
    <property type="term" value="F:carnosine N-methyltransferase activity"/>
    <property type="evidence" value="ECO:0007669"/>
    <property type="project" value="UniProtKB-EC"/>
</dbReference>
<name>K0SW67_THAOC</name>
<comment type="caution">
    <text evidence="6">The sequence shown here is derived from an EMBL/GenBank/DDBJ whole genome shotgun (WGS) entry which is preliminary data.</text>
</comment>
<reference evidence="6 7" key="1">
    <citation type="journal article" date="2012" name="Genome Biol.">
        <title>Genome and low-iron response of an oceanic diatom adapted to chronic iron limitation.</title>
        <authorList>
            <person name="Lommer M."/>
            <person name="Specht M."/>
            <person name="Roy A.S."/>
            <person name="Kraemer L."/>
            <person name="Andreson R."/>
            <person name="Gutowska M.A."/>
            <person name="Wolf J."/>
            <person name="Bergner S.V."/>
            <person name="Schilhabel M.B."/>
            <person name="Klostermeier U.C."/>
            <person name="Beiko R.G."/>
            <person name="Rosenstiel P."/>
            <person name="Hippler M."/>
            <person name="Laroche J."/>
        </authorList>
    </citation>
    <scope>NUCLEOTIDE SEQUENCE [LARGE SCALE GENOMIC DNA]</scope>
    <source>
        <strain evidence="6 7">CCMP1005</strain>
    </source>
</reference>
<proteinExistence type="inferred from homology"/>
<evidence type="ECO:0000313" key="6">
    <source>
        <dbReference type="EMBL" id="EJK69179.1"/>
    </source>
</evidence>
<dbReference type="SMART" id="SM01296">
    <property type="entry name" value="N2227"/>
    <property type="match status" value="1"/>
</dbReference>
<dbReference type="SUPFAM" id="SSF53335">
    <property type="entry name" value="S-adenosyl-L-methionine-dependent methyltransferases"/>
    <property type="match status" value="1"/>
</dbReference>
<dbReference type="OMA" id="QWHRNAQ"/>
<evidence type="ECO:0000256" key="2">
    <source>
        <dbReference type="ARBA" id="ARBA00012003"/>
    </source>
</evidence>
<dbReference type="OrthoDB" id="978at2759"/>
<evidence type="ECO:0000256" key="1">
    <source>
        <dbReference type="ARBA" id="ARBA00010086"/>
    </source>
</evidence>
<comment type="similarity">
    <text evidence="1">Belongs to the carnosine N-methyltransferase family.</text>
</comment>
<dbReference type="PANTHER" id="PTHR12303">
    <property type="entry name" value="CARNOSINE N-METHYLTRANSFERASE"/>
    <property type="match status" value="1"/>
</dbReference>
<dbReference type="Proteomes" id="UP000266841">
    <property type="component" value="Unassembled WGS sequence"/>
</dbReference>
<sequence>MDGSGGGWEATFFCQAGDEAIFRELNTALRSYREMSDAVIHQLSLSHEVAAISESLLFSDANSERDAPAALPSKRLEHIIARSAEALEHNVFVLEKILRPFPCIASSEIEVVDTVQSSSFVYFEEGIRAAADGSGSHRLAMYISPYNARSDLRDEDESYNSASHIITHLTRDWSADSAPIRKDTYGWIVDQLWAHHISADDDGTQARVLVPGAGTGRLAYDLVFAAIDDSEEEKSEPHYPFAVEAVDCSIPMATAAYYVFHQKEESFKMFPFVSDPFMNEVNSEKRYNSTYVPESSVIDTLKRIGGGTQQSSVQKPHLTYVIGDFVKLFSMPSRHDAFDYIATCFFIDTASNIFEYLLTIKHAIRPKGLWINLGPVQWHRNAQLGLSADELKDLVRMAGFDIVVWEVSEELVPYRHPDDVTGTRAEFYRPLRFVVRSRNENLLSPQHSLQASIEKLRATTGRKSLLQDHRAEK</sequence>
<evidence type="ECO:0000256" key="5">
    <source>
        <dbReference type="ARBA" id="ARBA00022691"/>
    </source>
</evidence>
<keyword evidence="3" id="KW-0489">Methyltransferase</keyword>
<dbReference type="eggNOG" id="KOG2798">
    <property type="taxonomic scope" value="Eukaryota"/>
</dbReference>
<dbReference type="Gene3D" id="3.40.50.150">
    <property type="entry name" value="Vaccinia Virus protein VP39"/>
    <property type="match status" value="1"/>
</dbReference>
<keyword evidence="4" id="KW-0808">Transferase</keyword>
<gene>
    <name evidence="6" type="ORF">THAOC_09597</name>
</gene>
<dbReference type="GO" id="GO:0032259">
    <property type="term" value="P:methylation"/>
    <property type="evidence" value="ECO:0007669"/>
    <property type="project" value="UniProtKB-KW"/>
</dbReference>
<protein>
    <recommendedName>
        <fullName evidence="2">carnosine N-methyltransferase</fullName>
        <ecNumber evidence="2">2.1.1.22</ecNumber>
    </recommendedName>
</protein>
<dbReference type="EMBL" id="AGNL01010371">
    <property type="protein sequence ID" value="EJK69179.1"/>
    <property type="molecule type" value="Genomic_DNA"/>
</dbReference>
<evidence type="ECO:0000256" key="3">
    <source>
        <dbReference type="ARBA" id="ARBA00022603"/>
    </source>
</evidence>
<dbReference type="AlphaFoldDB" id="K0SW67"/>
<accession>K0SW67</accession>